<feature type="compositionally biased region" description="Low complexity" evidence="1">
    <location>
        <begin position="46"/>
        <end position="65"/>
    </location>
</feature>
<feature type="region of interest" description="Disordered" evidence="1">
    <location>
        <begin position="143"/>
        <end position="178"/>
    </location>
</feature>
<feature type="compositionally biased region" description="Low complexity" evidence="1">
    <location>
        <begin position="1"/>
        <end position="10"/>
    </location>
</feature>
<feature type="compositionally biased region" description="Polar residues" evidence="1">
    <location>
        <begin position="161"/>
        <end position="178"/>
    </location>
</feature>
<feature type="non-terminal residue" evidence="2">
    <location>
        <position position="178"/>
    </location>
</feature>
<reference evidence="2" key="1">
    <citation type="submission" date="2022-07" db="EMBL/GenBank/DDBJ databases">
        <title>Phylogenomic reconstructions and comparative analyses of Kickxellomycotina fungi.</title>
        <authorList>
            <person name="Reynolds N.K."/>
            <person name="Stajich J.E."/>
            <person name="Barry K."/>
            <person name="Grigoriev I.V."/>
            <person name="Crous P."/>
            <person name="Smith M.E."/>
        </authorList>
    </citation>
    <scope>NUCLEOTIDE SEQUENCE</scope>
    <source>
        <strain evidence="2">RSA 1196</strain>
    </source>
</reference>
<evidence type="ECO:0000313" key="3">
    <source>
        <dbReference type="Proteomes" id="UP001150925"/>
    </source>
</evidence>
<dbReference type="AlphaFoldDB" id="A0A9W8E3P5"/>
<accession>A0A9W8E3P5</accession>
<feature type="compositionally biased region" description="Basic residues" evidence="1">
    <location>
        <begin position="23"/>
        <end position="34"/>
    </location>
</feature>
<proteinExistence type="predicted"/>
<keyword evidence="3" id="KW-1185">Reference proteome</keyword>
<evidence type="ECO:0000313" key="2">
    <source>
        <dbReference type="EMBL" id="KAJ1951826.1"/>
    </source>
</evidence>
<sequence>MSLQTTSPTSPSFPPDAYSSAFNHHHLPSRRGRRVSLQANTKKCVSPTTGPSSPLSCPTSPTMSTSYQTNSSLAAHVALPLSVAWGKASTSPPLITSLTAAGHFGASSLSTASSPTISSASGRPRHASLITPASRPRLCLDLPSSTPVGHLPDTPLKSALKATTRSTPVTPNKSVTFH</sequence>
<protein>
    <submittedName>
        <fullName evidence="2">Uncharacterized protein</fullName>
    </submittedName>
</protein>
<organism evidence="2 3">
    <name type="scientific">Dispira parvispora</name>
    <dbReference type="NCBI Taxonomy" id="1520584"/>
    <lineage>
        <taxon>Eukaryota</taxon>
        <taxon>Fungi</taxon>
        <taxon>Fungi incertae sedis</taxon>
        <taxon>Zoopagomycota</taxon>
        <taxon>Kickxellomycotina</taxon>
        <taxon>Dimargaritomycetes</taxon>
        <taxon>Dimargaritales</taxon>
        <taxon>Dimargaritaceae</taxon>
        <taxon>Dispira</taxon>
    </lineage>
</organism>
<dbReference type="Proteomes" id="UP001150925">
    <property type="component" value="Unassembled WGS sequence"/>
</dbReference>
<name>A0A9W8E3P5_9FUNG</name>
<gene>
    <name evidence="2" type="ORF">IWQ62_006362</name>
</gene>
<comment type="caution">
    <text evidence="2">The sequence shown here is derived from an EMBL/GenBank/DDBJ whole genome shotgun (WGS) entry which is preliminary data.</text>
</comment>
<dbReference type="OrthoDB" id="1881at2759"/>
<evidence type="ECO:0000256" key="1">
    <source>
        <dbReference type="SAM" id="MobiDB-lite"/>
    </source>
</evidence>
<dbReference type="EMBL" id="JANBPY010003407">
    <property type="protein sequence ID" value="KAJ1951826.1"/>
    <property type="molecule type" value="Genomic_DNA"/>
</dbReference>
<feature type="region of interest" description="Disordered" evidence="1">
    <location>
        <begin position="1"/>
        <end position="65"/>
    </location>
</feature>